<accession>A0AAW6BBD7</accession>
<comment type="caution">
    <text evidence="1">The sequence shown here is derived from an EMBL/GenBank/DDBJ whole genome shotgun (WGS) entry which is preliminary data.</text>
</comment>
<name>A0AAW6BBD7_LACAM</name>
<evidence type="ECO:0000313" key="2">
    <source>
        <dbReference type="Proteomes" id="UP001141961"/>
    </source>
</evidence>
<dbReference type="EMBL" id="JAOTHD010000021">
    <property type="protein sequence ID" value="MDB6247106.1"/>
    <property type="molecule type" value="Genomic_DNA"/>
</dbReference>
<gene>
    <name evidence="1" type="ORF">ODV14_07210</name>
</gene>
<organism evidence="1 2">
    <name type="scientific">Lactobacillus amylovorus</name>
    <dbReference type="NCBI Taxonomy" id="1604"/>
    <lineage>
        <taxon>Bacteria</taxon>
        <taxon>Bacillati</taxon>
        <taxon>Bacillota</taxon>
        <taxon>Bacilli</taxon>
        <taxon>Lactobacillales</taxon>
        <taxon>Lactobacillaceae</taxon>
        <taxon>Lactobacillus</taxon>
    </lineage>
</organism>
<reference evidence="1" key="1">
    <citation type="journal article" date="2022" name="Microorganisms">
        <title>Antibiotic Susceptibility, Resistance Gene Determinants and Corresponding Genomic Regions in Lactobacillus amylovorus Isolates Derived from Wild Boars and Domestic Pigs.</title>
        <authorList>
            <person name="Moravkova M."/>
            <person name="Kostovova I."/>
            <person name="Kavanova K."/>
            <person name="Pechar R."/>
            <person name="Stanek S."/>
            <person name="Brychta A."/>
            <person name="Zeman M."/>
            <person name="Kubasova T."/>
        </authorList>
    </citation>
    <scope>NUCLEOTIDE SEQUENCE</scope>
    <source>
        <strain evidence="1">M597B</strain>
    </source>
</reference>
<sequence>MNNLPTNEEIANGLAIAAVLSSKMKSGNTFGGGTGRDIQIYKNEYQKVMQRLNS</sequence>
<protein>
    <submittedName>
        <fullName evidence="1">Uncharacterized protein</fullName>
    </submittedName>
</protein>
<reference evidence="1" key="2">
    <citation type="submission" date="2022-10" db="EMBL/GenBank/DDBJ databases">
        <authorList>
            <person name="Kostovova I."/>
            <person name="Moravkova M."/>
            <person name="Pechar R."/>
        </authorList>
    </citation>
    <scope>NUCLEOTIDE SEQUENCE</scope>
    <source>
        <strain evidence="1">M597B</strain>
    </source>
</reference>
<proteinExistence type="predicted"/>
<dbReference type="RefSeq" id="WP_271326621.1">
    <property type="nucleotide sequence ID" value="NZ_JAOTGT010000015.1"/>
</dbReference>
<dbReference type="AlphaFoldDB" id="A0AAW6BBD7"/>
<dbReference type="Proteomes" id="UP001141961">
    <property type="component" value="Unassembled WGS sequence"/>
</dbReference>
<evidence type="ECO:0000313" key="1">
    <source>
        <dbReference type="EMBL" id="MDB6247106.1"/>
    </source>
</evidence>